<keyword evidence="1" id="KW-0472">Membrane</keyword>
<sequence>MFWQLFCKELKYYFKSITYFIFALGVIVFCFSQVKPSINVDDIKPKSPQEIDEIISKLPEQDRMQAKFGFERNYGRKTITDIKMKQKVVCNYLEQELSEGKIGTYKLGLLKKIKTSEKQENDLRDEIKKISPEKEISETDFINVLDEIDKIIGGGSNYGEKFRDALFQTGASYEVALEEYNAIVKEDKITNAYAREFADYMGITAGIFPIFIAAFVLIKDMKSRTQEIIFTKKVSSLKYILTKYLATIVAFIIPYFILATYETVIFSKVGAELNVAIDYFAFYKYVLTWILPTLMFVTALGMILAVVVKNPIPAIIIQILLWIVSITELRGSYGIQKILIRYNEITSNAEYIKYINNIAINRVFYFVLSIGILMLTIYIYNRRRCSVGEKLNLL</sequence>
<dbReference type="Proteomes" id="UP000184310">
    <property type="component" value="Unassembled WGS sequence"/>
</dbReference>
<evidence type="ECO:0000313" key="2">
    <source>
        <dbReference type="EMBL" id="SHK44398.1"/>
    </source>
</evidence>
<protein>
    <submittedName>
        <fullName evidence="2">ABC-2 family transporter protein</fullName>
    </submittedName>
</protein>
<organism evidence="2 3">
    <name type="scientific">Clostridium cavendishii DSM 21758</name>
    <dbReference type="NCBI Taxonomy" id="1121302"/>
    <lineage>
        <taxon>Bacteria</taxon>
        <taxon>Bacillati</taxon>
        <taxon>Bacillota</taxon>
        <taxon>Clostridia</taxon>
        <taxon>Eubacteriales</taxon>
        <taxon>Clostridiaceae</taxon>
        <taxon>Clostridium</taxon>
    </lineage>
</organism>
<dbReference type="OrthoDB" id="1708273at2"/>
<feature type="transmembrane region" description="Helical" evidence="1">
    <location>
        <begin position="12"/>
        <end position="34"/>
    </location>
</feature>
<keyword evidence="1" id="KW-1133">Transmembrane helix</keyword>
<dbReference type="GO" id="GO:0005886">
    <property type="term" value="C:plasma membrane"/>
    <property type="evidence" value="ECO:0007669"/>
    <property type="project" value="UniProtKB-SubCell"/>
</dbReference>
<keyword evidence="3" id="KW-1185">Reference proteome</keyword>
<feature type="transmembrane region" description="Helical" evidence="1">
    <location>
        <begin position="363"/>
        <end position="380"/>
    </location>
</feature>
<accession>A0A1M6SIJ8</accession>
<gene>
    <name evidence="2" type="ORF">SAMN02745163_03817</name>
</gene>
<name>A0A1M6SIJ8_9CLOT</name>
<dbReference type="GO" id="GO:0140359">
    <property type="term" value="F:ABC-type transporter activity"/>
    <property type="evidence" value="ECO:0007669"/>
    <property type="project" value="InterPro"/>
</dbReference>
<dbReference type="RefSeq" id="WP_072991827.1">
    <property type="nucleotide sequence ID" value="NZ_FQZB01000017.1"/>
</dbReference>
<dbReference type="Pfam" id="PF12679">
    <property type="entry name" value="ABC2_membrane_2"/>
    <property type="match status" value="1"/>
</dbReference>
<keyword evidence="1" id="KW-0812">Transmembrane</keyword>
<dbReference type="AlphaFoldDB" id="A0A1M6SIJ8"/>
<proteinExistence type="predicted"/>
<dbReference type="EMBL" id="FQZB01000017">
    <property type="protein sequence ID" value="SHK44398.1"/>
    <property type="molecule type" value="Genomic_DNA"/>
</dbReference>
<feature type="transmembrane region" description="Helical" evidence="1">
    <location>
        <begin position="200"/>
        <end position="218"/>
    </location>
</feature>
<feature type="transmembrane region" description="Helical" evidence="1">
    <location>
        <begin position="239"/>
        <end position="261"/>
    </location>
</feature>
<feature type="transmembrane region" description="Helical" evidence="1">
    <location>
        <begin position="281"/>
        <end position="308"/>
    </location>
</feature>
<reference evidence="2 3" key="1">
    <citation type="submission" date="2016-11" db="EMBL/GenBank/DDBJ databases">
        <authorList>
            <person name="Jaros S."/>
            <person name="Januszkiewicz K."/>
            <person name="Wedrychowicz H."/>
        </authorList>
    </citation>
    <scope>NUCLEOTIDE SEQUENCE [LARGE SCALE GENOMIC DNA]</scope>
    <source>
        <strain evidence="2 3">DSM 21758</strain>
    </source>
</reference>
<evidence type="ECO:0000256" key="1">
    <source>
        <dbReference type="SAM" id="Phobius"/>
    </source>
</evidence>
<dbReference type="STRING" id="1121302.SAMN02745163_03817"/>
<evidence type="ECO:0000313" key="3">
    <source>
        <dbReference type="Proteomes" id="UP000184310"/>
    </source>
</evidence>